<proteinExistence type="predicted"/>
<dbReference type="SUPFAM" id="SSF48403">
    <property type="entry name" value="Ankyrin repeat"/>
    <property type="match status" value="1"/>
</dbReference>
<dbReference type="InterPro" id="IPR002110">
    <property type="entry name" value="Ankyrin_rpt"/>
</dbReference>
<accession>A0AAJ0HSQ7</accession>
<reference evidence="4" key="1">
    <citation type="journal article" date="2023" name="Mol. Phylogenet. Evol.">
        <title>Genome-scale phylogeny and comparative genomics of the fungal order Sordariales.</title>
        <authorList>
            <person name="Hensen N."/>
            <person name="Bonometti L."/>
            <person name="Westerberg I."/>
            <person name="Brannstrom I.O."/>
            <person name="Guillou S."/>
            <person name="Cros-Aarteil S."/>
            <person name="Calhoun S."/>
            <person name="Haridas S."/>
            <person name="Kuo A."/>
            <person name="Mondo S."/>
            <person name="Pangilinan J."/>
            <person name="Riley R."/>
            <person name="LaButti K."/>
            <person name="Andreopoulos B."/>
            <person name="Lipzen A."/>
            <person name="Chen C."/>
            <person name="Yan M."/>
            <person name="Daum C."/>
            <person name="Ng V."/>
            <person name="Clum A."/>
            <person name="Steindorff A."/>
            <person name="Ohm R.A."/>
            <person name="Martin F."/>
            <person name="Silar P."/>
            <person name="Natvig D.O."/>
            <person name="Lalanne C."/>
            <person name="Gautier V."/>
            <person name="Ament-Velasquez S.L."/>
            <person name="Kruys A."/>
            <person name="Hutchinson M.I."/>
            <person name="Powell A.J."/>
            <person name="Barry K."/>
            <person name="Miller A.N."/>
            <person name="Grigoriev I.V."/>
            <person name="Debuchy R."/>
            <person name="Gladieux P."/>
            <person name="Hiltunen Thoren M."/>
            <person name="Johannesson H."/>
        </authorList>
    </citation>
    <scope>NUCLEOTIDE SEQUENCE</scope>
    <source>
        <strain evidence="4">CBS 955.72</strain>
    </source>
</reference>
<evidence type="ECO:0000256" key="2">
    <source>
        <dbReference type="ARBA" id="ARBA00023043"/>
    </source>
</evidence>
<keyword evidence="1" id="KW-0677">Repeat</keyword>
<feature type="repeat" description="ANK" evidence="3">
    <location>
        <begin position="80"/>
        <end position="112"/>
    </location>
</feature>
<evidence type="ECO:0000313" key="4">
    <source>
        <dbReference type="EMBL" id="KAK3360708.1"/>
    </source>
</evidence>
<reference evidence="4" key="2">
    <citation type="submission" date="2023-06" db="EMBL/GenBank/DDBJ databases">
        <authorList>
            <consortium name="Lawrence Berkeley National Laboratory"/>
            <person name="Haridas S."/>
            <person name="Hensen N."/>
            <person name="Bonometti L."/>
            <person name="Westerberg I."/>
            <person name="Brannstrom I.O."/>
            <person name="Guillou S."/>
            <person name="Cros-Aarteil S."/>
            <person name="Calhoun S."/>
            <person name="Kuo A."/>
            <person name="Mondo S."/>
            <person name="Pangilinan J."/>
            <person name="Riley R."/>
            <person name="Labutti K."/>
            <person name="Andreopoulos B."/>
            <person name="Lipzen A."/>
            <person name="Chen C."/>
            <person name="Yanf M."/>
            <person name="Daum C."/>
            <person name="Ng V."/>
            <person name="Clum A."/>
            <person name="Steindorff A."/>
            <person name="Ohm R."/>
            <person name="Martin F."/>
            <person name="Silar P."/>
            <person name="Natvig D."/>
            <person name="Lalanne C."/>
            <person name="Gautier V."/>
            <person name="Ament-Velasquez S.L."/>
            <person name="Kruys A."/>
            <person name="Hutchinson M.I."/>
            <person name="Powell A.J."/>
            <person name="Barry K."/>
            <person name="Miller A.N."/>
            <person name="Grigoriev I.V."/>
            <person name="Debuchy R."/>
            <person name="Gladieux P."/>
            <person name="Thoren M.H."/>
            <person name="Johannesson H."/>
        </authorList>
    </citation>
    <scope>NUCLEOTIDE SEQUENCE</scope>
    <source>
        <strain evidence="4">CBS 955.72</strain>
    </source>
</reference>
<evidence type="ECO:0008006" key="6">
    <source>
        <dbReference type="Google" id="ProtNLM"/>
    </source>
</evidence>
<dbReference type="Proteomes" id="UP001275084">
    <property type="component" value="Unassembled WGS sequence"/>
</dbReference>
<gene>
    <name evidence="4" type="ORF">B0T25DRAFT_565589</name>
</gene>
<dbReference type="SMART" id="SM00248">
    <property type="entry name" value="ANK"/>
    <property type="match status" value="3"/>
</dbReference>
<protein>
    <recommendedName>
        <fullName evidence="6">Ankyrin</fullName>
    </recommendedName>
</protein>
<dbReference type="InterPro" id="IPR036770">
    <property type="entry name" value="Ankyrin_rpt-contain_sf"/>
</dbReference>
<keyword evidence="2 3" id="KW-0040">ANK repeat</keyword>
<evidence type="ECO:0000256" key="1">
    <source>
        <dbReference type="ARBA" id="ARBA00022737"/>
    </source>
</evidence>
<dbReference type="PROSITE" id="PS50088">
    <property type="entry name" value="ANK_REPEAT"/>
    <property type="match status" value="1"/>
</dbReference>
<dbReference type="PANTHER" id="PTHR24126">
    <property type="entry name" value="ANKYRIN REPEAT, PH AND SEC7 DOMAIN CONTAINING PROTEIN SECG-RELATED"/>
    <property type="match status" value="1"/>
</dbReference>
<organism evidence="4 5">
    <name type="scientific">Lasiosphaeria hispida</name>
    <dbReference type="NCBI Taxonomy" id="260671"/>
    <lineage>
        <taxon>Eukaryota</taxon>
        <taxon>Fungi</taxon>
        <taxon>Dikarya</taxon>
        <taxon>Ascomycota</taxon>
        <taxon>Pezizomycotina</taxon>
        <taxon>Sordariomycetes</taxon>
        <taxon>Sordariomycetidae</taxon>
        <taxon>Sordariales</taxon>
        <taxon>Lasiosphaeriaceae</taxon>
        <taxon>Lasiosphaeria</taxon>
    </lineage>
</organism>
<evidence type="ECO:0000313" key="5">
    <source>
        <dbReference type="Proteomes" id="UP001275084"/>
    </source>
</evidence>
<name>A0AAJ0HSQ7_9PEZI</name>
<dbReference type="PROSITE" id="PS50297">
    <property type="entry name" value="ANK_REP_REGION"/>
    <property type="match status" value="1"/>
</dbReference>
<keyword evidence="5" id="KW-1185">Reference proteome</keyword>
<sequence>MCEILQRAGASLEESWTRGHKPWLGKFSLAVSALAAAVEEGEVELVAHLIGSAAEIGHPELADILLEVGADVNALPTCRYGGTALQLASNEGYLEVARRLLRAAANINAGGVKSKYRRWGFGRVALEGAVEHGRLEMVHFLLEGANGGFRYLEALAGGESECMVGGNTCARVSCSTSCGIFLCSKCDGDFWLPCRYIVSDMAIILGLCTTWD</sequence>
<comment type="caution">
    <text evidence="4">The sequence shown here is derived from an EMBL/GenBank/DDBJ whole genome shotgun (WGS) entry which is preliminary data.</text>
</comment>
<dbReference type="Gene3D" id="1.25.40.20">
    <property type="entry name" value="Ankyrin repeat-containing domain"/>
    <property type="match status" value="1"/>
</dbReference>
<evidence type="ECO:0000256" key="3">
    <source>
        <dbReference type="PROSITE-ProRule" id="PRU00023"/>
    </source>
</evidence>
<dbReference type="AlphaFoldDB" id="A0AAJ0HSQ7"/>
<dbReference type="EMBL" id="JAUIQD010000002">
    <property type="protein sequence ID" value="KAK3360708.1"/>
    <property type="molecule type" value="Genomic_DNA"/>
</dbReference>
<dbReference type="PANTHER" id="PTHR24126:SF14">
    <property type="entry name" value="ANK_REP_REGION DOMAIN-CONTAINING PROTEIN"/>
    <property type="match status" value="1"/>
</dbReference>
<dbReference type="Pfam" id="PF12796">
    <property type="entry name" value="Ank_2"/>
    <property type="match status" value="1"/>
</dbReference>